<organism evidence="1 2">
    <name type="scientific">Actinokineospora cianjurensis</name>
    <dbReference type="NCBI Taxonomy" id="585224"/>
    <lineage>
        <taxon>Bacteria</taxon>
        <taxon>Bacillati</taxon>
        <taxon>Actinomycetota</taxon>
        <taxon>Actinomycetes</taxon>
        <taxon>Pseudonocardiales</taxon>
        <taxon>Pseudonocardiaceae</taxon>
        <taxon>Actinokineospora</taxon>
    </lineage>
</organism>
<comment type="caution">
    <text evidence="1">The sequence shown here is derived from an EMBL/GenBank/DDBJ whole genome shotgun (WGS) entry which is preliminary data.</text>
</comment>
<evidence type="ECO:0000313" key="2">
    <source>
        <dbReference type="Proteomes" id="UP000282454"/>
    </source>
</evidence>
<dbReference type="Proteomes" id="UP000282454">
    <property type="component" value="Unassembled WGS sequence"/>
</dbReference>
<dbReference type="OrthoDB" id="5193571at2"/>
<keyword evidence="2" id="KW-1185">Reference proteome</keyword>
<evidence type="ECO:0000313" key="1">
    <source>
        <dbReference type="EMBL" id="RLK54818.1"/>
    </source>
</evidence>
<accession>A0A421AYC5</accession>
<sequence>MPVTLDGLDPWAVNLRVSEREARYALGAILGPAPGRLMGWSSGVLPTRTDGTVIADLRPVLRTNDGLGVTISVGQCVIERPGQGPYICTLDETGRVELDTADPSNPRIDLIVARVYDSRLGDARTGFVVEPITGKAAPEPAAPALPPGAIPLATFALPPATRQLSTAMRTDLRRAAGTRGGVGVLLPGDALTDPGAYPGHTRYRPTGLETWDGERWRGAQPQWAGEGVNWVTRTGIRDNADINSLVVPDPGWPYRITGQGSAELATVGCRADLFLRLDAADGPIFAVGVGPFNQGGWTQTQMRSTGILTGTHAIYLTATRIFGDGTWSNTPYNTHLRVTRDPVGPA</sequence>
<gene>
    <name evidence="1" type="ORF">CLV68_5206</name>
</gene>
<dbReference type="RefSeq" id="WP_121393480.1">
    <property type="nucleotide sequence ID" value="NZ_RCDD01000005.1"/>
</dbReference>
<name>A0A421AYC5_9PSEU</name>
<dbReference type="AlphaFoldDB" id="A0A421AYC5"/>
<dbReference type="EMBL" id="RCDD01000005">
    <property type="protein sequence ID" value="RLK54818.1"/>
    <property type="molecule type" value="Genomic_DNA"/>
</dbReference>
<reference evidence="1 2" key="1">
    <citation type="submission" date="2018-10" db="EMBL/GenBank/DDBJ databases">
        <title>Genomic Encyclopedia of Archaeal and Bacterial Type Strains, Phase II (KMG-II): from individual species to whole genera.</title>
        <authorList>
            <person name="Goeker M."/>
        </authorList>
    </citation>
    <scope>NUCLEOTIDE SEQUENCE [LARGE SCALE GENOMIC DNA]</scope>
    <source>
        <strain evidence="1 2">DSM 45657</strain>
    </source>
</reference>
<protein>
    <submittedName>
        <fullName evidence="1">Uncharacterized protein</fullName>
    </submittedName>
</protein>
<proteinExistence type="predicted"/>